<keyword evidence="1" id="KW-0472">Membrane</keyword>
<sequence length="375" mass="44455">MKFIRYSNIWLLHRSEKQIRRQHNELYLSFFKHHCKACINHFCDRNNWFSVFLLVLIFFAFSSFPNLEILNFLDFNSVLAKTVVDQRTTNIAAIISMSLVVVGFLITNLALKSPTTIKLLFKKSRLYFTLYLTFSTISCFIMLSTFRETLNDFVFTRAVLAGTYLCIIILLLIGYLFRKIIHFTDDKHISEMLKKELLDEAKEKLKLQLLKKYSREIYTRFASRRCTQYEFQVSLPLLLSQNFTVAPANDEAEEKEDFRELKNVNLLLLKLYIHLQKKKQQSTISFKSMTLNETFNYNEDLLWVNDRKNGWWSKWFLKFCLLTAPNPAKKTALNTYRNEFDKTILESAQESRHGKLEVTLAAYLDLYKLKMHHQN</sequence>
<keyword evidence="3" id="KW-1185">Reference proteome</keyword>
<feature type="transmembrane region" description="Helical" evidence="1">
    <location>
        <begin position="87"/>
        <end position="106"/>
    </location>
</feature>
<protein>
    <recommendedName>
        <fullName evidence="4">DUF2254 domain-containing protein</fullName>
    </recommendedName>
</protein>
<name>A0ABU4RKQ7_9FLAO</name>
<keyword evidence="1" id="KW-0812">Transmembrane</keyword>
<evidence type="ECO:0000256" key="1">
    <source>
        <dbReference type="SAM" id="Phobius"/>
    </source>
</evidence>
<comment type="caution">
    <text evidence="2">The sequence shown here is derived from an EMBL/GenBank/DDBJ whole genome shotgun (WGS) entry which is preliminary data.</text>
</comment>
<gene>
    <name evidence="2" type="ORF">SGQ83_21505</name>
</gene>
<evidence type="ECO:0008006" key="4">
    <source>
        <dbReference type="Google" id="ProtNLM"/>
    </source>
</evidence>
<keyword evidence="1" id="KW-1133">Transmembrane helix</keyword>
<evidence type="ECO:0000313" key="3">
    <source>
        <dbReference type="Proteomes" id="UP001273350"/>
    </source>
</evidence>
<dbReference type="EMBL" id="JAWXVI010000014">
    <property type="protein sequence ID" value="MDX6191940.1"/>
    <property type="molecule type" value="Genomic_DNA"/>
</dbReference>
<proteinExistence type="predicted"/>
<feature type="transmembrane region" description="Helical" evidence="1">
    <location>
        <begin position="158"/>
        <end position="177"/>
    </location>
</feature>
<dbReference type="RefSeq" id="WP_230004802.1">
    <property type="nucleotide sequence ID" value="NZ_CP087134.1"/>
</dbReference>
<reference evidence="2 3" key="1">
    <citation type="submission" date="2023-11" db="EMBL/GenBank/DDBJ databases">
        <title>Unpublished Manusciprt.</title>
        <authorList>
            <person name="Saticioglu I.B."/>
            <person name="Ay H."/>
            <person name="Ajmi N."/>
            <person name="Altun S."/>
            <person name="Duman M."/>
        </authorList>
    </citation>
    <scope>NUCLEOTIDE SEQUENCE [LARGE SCALE GENOMIC DNA]</scope>
    <source>
        <strain evidence="2 3">Fl-318</strain>
    </source>
</reference>
<accession>A0ABU4RKQ7</accession>
<evidence type="ECO:0000313" key="2">
    <source>
        <dbReference type="EMBL" id="MDX6191940.1"/>
    </source>
</evidence>
<feature type="transmembrane region" description="Helical" evidence="1">
    <location>
        <begin position="126"/>
        <end position="146"/>
    </location>
</feature>
<dbReference type="Proteomes" id="UP001273350">
    <property type="component" value="Unassembled WGS sequence"/>
</dbReference>
<organism evidence="2 3">
    <name type="scientific">Flavobacterium cupriresistens</name>
    <dbReference type="NCBI Taxonomy" id="2893885"/>
    <lineage>
        <taxon>Bacteria</taxon>
        <taxon>Pseudomonadati</taxon>
        <taxon>Bacteroidota</taxon>
        <taxon>Flavobacteriia</taxon>
        <taxon>Flavobacteriales</taxon>
        <taxon>Flavobacteriaceae</taxon>
        <taxon>Flavobacterium</taxon>
    </lineage>
</organism>
<feature type="transmembrane region" description="Helical" evidence="1">
    <location>
        <begin position="48"/>
        <end position="67"/>
    </location>
</feature>